<dbReference type="PATRIC" id="fig|1423778.4.peg.1262"/>
<dbReference type="GO" id="GO:0019646">
    <property type="term" value="P:aerobic electron transport chain"/>
    <property type="evidence" value="ECO:0007669"/>
    <property type="project" value="TreeGrafter"/>
</dbReference>
<evidence type="ECO:0000256" key="5">
    <source>
        <dbReference type="ARBA" id="ARBA00023002"/>
    </source>
</evidence>
<dbReference type="EMBL" id="AZFE01000031">
    <property type="protein sequence ID" value="KRL55626.1"/>
    <property type="molecule type" value="Genomic_DNA"/>
</dbReference>
<dbReference type="Proteomes" id="UP000051697">
    <property type="component" value="Unassembled WGS sequence"/>
</dbReference>
<evidence type="ECO:0000256" key="3">
    <source>
        <dbReference type="ARBA" id="ARBA00022630"/>
    </source>
</evidence>
<sequence length="405" mass="44208">MEIMTEVVILGAGYAGLRALGVLQKSKEDIHVTLVDRNDYHYEAADLHEVAAGTQDQERILFDINDVVKNDKTTFIKGNVVNINREQKVVEVSDQPELHYDYLIVALGFVSESFGIPGVDENALSMVDVDQALNIRKHLEDQMAEYTRTQDEEHLKIIVCGMGFTGFELVGALVEAKPTLAKLAGVSPEKIKIVTVEASTHLLPMFPEKLADYGTKQLVAWGVEMLNGKMIKAIKPDTVVYQDSEDKNDLAEVTAKTIIWTTGVRGSKVMTDAGFAEKRGRVLVNKDLTDPDFSDVFIVGDVAAAMDEASGRPFPTTAQIALVMGHLAAENIIHKVNGEATKEFAFKSLGTVASIGNAHAFGLVGKTTVKGYLASVAKKGIMDKSLLETGGFKEVLSKGRFDFYH</sequence>
<dbReference type="Gene3D" id="3.50.50.100">
    <property type="match status" value="1"/>
</dbReference>
<proteinExistence type="inferred from homology"/>
<dbReference type="PANTHER" id="PTHR42913:SF3">
    <property type="entry name" value="64 KDA MITOCHONDRIAL NADH DEHYDROGENASE (EUROFUNG)"/>
    <property type="match status" value="1"/>
</dbReference>
<accession>A0A0R1RLW4</accession>
<dbReference type="InterPro" id="IPR036188">
    <property type="entry name" value="FAD/NAD-bd_sf"/>
</dbReference>
<keyword evidence="8" id="KW-1185">Reference proteome</keyword>
<evidence type="ECO:0000313" key="8">
    <source>
        <dbReference type="Proteomes" id="UP000051697"/>
    </source>
</evidence>
<dbReference type="InterPro" id="IPR051169">
    <property type="entry name" value="NADH-Q_oxidoreductase"/>
</dbReference>
<evidence type="ECO:0000259" key="6">
    <source>
        <dbReference type="Pfam" id="PF07992"/>
    </source>
</evidence>
<evidence type="ECO:0000256" key="1">
    <source>
        <dbReference type="ARBA" id="ARBA00001974"/>
    </source>
</evidence>
<dbReference type="STRING" id="1423778.FC70_GL001228"/>
<organism evidence="7 8">
    <name type="scientific">Paucilactobacillus oligofermentans DSM 15707 = LMG 22743</name>
    <dbReference type="NCBI Taxonomy" id="1423778"/>
    <lineage>
        <taxon>Bacteria</taxon>
        <taxon>Bacillati</taxon>
        <taxon>Bacillota</taxon>
        <taxon>Bacilli</taxon>
        <taxon>Lactobacillales</taxon>
        <taxon>Lactobacillaceae</taxon>
        <taxon>Paucilactobacillus</taxon>
    </lineage>
</organism>
<dbReference type="InterPro" id="IPR023753">
    <property type="entry name" value="FAD/NAD-binding_dom"/>
</dbReference>
<comment type="caution">
    <text evidence="7">The sequence shown here is derived from an EMBL/GenBank/DDBJ whole genome shotgun (WGS) entry which is preliminary data.</text>
</comment>
<dbReference type="GO" id="GO:0003955">
    <property type="term" value="F:NAD(P)H dehydrogenase (quinone) activity"/>
    <property type="evidence" value="ECO:0007669"/>
    <property type="project" value="TreeGrafter"/>
</dbReference>
<feature type="domain" description="FAD/NAD(P)-binding" evidence="6">
    <location>
        <begin position="6"/>
        <end position="321"/>
    </location>
</feature>
<keyword evidence="5" id="KW-0560">Oxidoreductase</keyword>
<evidence type="ECO:0000313" key="7">
    <source>
        <dbReference type="EMBL" id="KRL55626.1"/>
    </source>
</evidence>
<dbReference type="PANTHER" id="PTHR42913">
    <property type="entry name" value="APOPTOSIS-INDUCING FACTOR 1"/>
    <property type="match status" value="1"/>
</dbReference>
<reference evidence="7 8" key="1">
    <citation type="journal article" date="2015" name="Genome Announc.">
        <title>Expanding the biotechnology potential of lactobacilli through comparative genomics of 213 strains and associated genera.</title>
        <authorList>
            <person name="Sun Z."/>
            <person name="Harris H.M."/>
            <person name="McCann A."/>
            <person name="Guo C."/>
            <person name="Argimon S."/>
            <person name="Zhang W."/>
            <person name="Yang X."/>
            <person name="Jeffery I.B."/>
            <person name="Cooney J.C."/>
            <person name="Kagawa T.F."/>
            <person name="Liu W."/>
            <person name="Song Y."/>
            <person name="Salvetti E."/>
            <person name="Wrobel A."/>
            <person name="Rasinkangas P."/>
            <person name="Parkhill J."/>
            <person name="Rea M.C."/>
            <person name="O'Sullivan O."/>
            <person name="Ritari J."/>
            <person name="Douillard F.P."/>
            <person name="Paul Ross R."/>
            <person name="Yang R."/>
            <person name="Briner A.E."/>
            <person name="Felis G.E."/>
            <person name="de Vos W.M."/>
            <person name="Barrangou R."/>
            <person name="Klaenhammer T.R."/>
            <person name="Caufield P.W."/>
            <person name="Cui Y."/>
            <person name="Zhang H."/>
            <person name="O'Toole P.W."/>
        </authorList>
    </citation>
    <scope>NUCLEOTIDE SEQUENCE [LARGE SCALE GENOMIC DNA]</scope>
    <source>
        <strain evidence="7 8">DSM 15707</strain>
    </source>
</reference>
<evidence type="ECO:0000256" key="4">
    <source>
        <dbReference type="ARBA" id="ARBA00022827"/>
    </source>
</evidence>
<dbReference type="Pfam" id="PF07992">
    <property type="entry name" value="Pyr_redox_2"/>
    <property type="match status" value="1"/>
</dbReference>
<keyword evidence="4" id="KW-0274">FAD</keyword>
<comment type="similarity">
    <text evidence="2">Belongs to the NADH dehydrogenase family.</text>
</comment>
<dbReference type="AlphaFoldDB" id="A0A0R1RLW4"/>
<dbReference type="PRINTS" id="PR00368">
    <property type="entry name" value="FADPNR"/>
</dbReference>
<comment type="cofactor">
    <cofactor evidence="1">
        <name>FAD</name>
        <dbReference type="ChEBI" id="CHEBI:57692"/>
    </cofactor>
</comment>
<protein>
    <recommendedName>
        <fullName evidence="6">FAD/NAD(P)-binding domain-containing protein</fullName>
    </recommendedName>
</protein>
<dbReference type="SUPFAM" id="SSF51905">
    <property type="entry name" value="FAD/NAD(P)-binding domain"/>
    <property type="match status" value="2"/>
</dbReference>
<evidence type="ECO:0000256" key="2">
    <source>
        <dbReference type="ARBA" id="ARBA00005272"/>
    </source>
</evidence>
<gene>
    <name evidence="7" type="ORF">FC70_GL001228</name>
</gene>
<name>A0A0R1RLW4_9LACO</name>
<keyword evidence="3" id="KW-0285">Flavoprotein</keyword>